<protein>
    <recommendedName>
        <fullName evidence="4">Glycosyltransferase RgtA/B/C/D-like domain-containing protein</fullName>
    </recommendedName>
</protein>
<accession>A0A2M8L5H1</accession>
<evidence type="ECO:0000313" key="2">
    <source>
        <dbReference type="EMBL" id="PJE69028.1"/>
    </source>
</evidence>
<dbReference type="EMBL" id="PFEL01000074">
    <property type="protein sequence ID" value="PJE69028.1"/>
    <property type="molecule type" value="Genomic_DNA"/>
</dbReference>
<feature type="transmembrane region" description="Helical" evidence="1">
    <location>
        <begin position="445"/>
        <end position="465"/>
    </location>
</feature>
<feature type="transmembrane region" description="Helical" evidence="1">
    <location>
        <begin position="195"/>
        <end position="216"/>
    </location>
</feature>
<gene>
    <name evidence="2" type="ORF">COU96_01990</name>
</gene>
<feature type="transmembrane region" description="Helical" evidence="1">
    <location>
        <begin position="70"/>
        <end position="87"/>
    </location>
</feature>
<keyword evidence="1" id="KW-0472">Membrane</keyword>
<feature type="transmembrane region" description="Helical" evidence="1">
    <location>
        <begin position="223"/>
        <end position="245"/>
    </location>
</feature>
<feature type="transmembrane region" description="Helical" evidence="1">
    <location>
        <begin position="295"/>
        <end position="310"/>
    </location>
</feature>
<feature type="transmembrane region" description="Helical" evidence="1">
    <location>
        <begin position="12"/>
        <end position="35"/>
    </location>
</feature>
<reference evidence="3" key="1">
    <citation type="submission" date="2017-09" db="EMBL/GenBank/DDBJ databases">
        <title>Depth-based differentiation of microbial function through sediment-hosted aquifers and enrichment of novel symbionts in the deep terrestrial subsurface.</title>
        <authorList>
            <person name="Probst A.J."/>
            <person name="Ladd B."/>
            <person name="Jarett J.K."/>
            <person name="Geller-Mcgrath D.E."/>
            <person name="Sieber C.M.K."/>
            <person name="Emerson J.B."/>
            <person name="Anantharaman K."/>
            <person name="Thomas B.C."/>
            <person name="Malmstrom R."/>
            <person name="Stieglmeier M."/>
            <person name="Klingl A."/>
            <person name="Woyke T."/>
            <person name="Ryan C.M."/>
            <person name="Banfield J.F."/>
        </authorList>
    </citation>
    <scope>NUCLEOTIDE SEQUENCE [LARGE SCALE GENOMIC DNA]</scope>
</reference>
<name>A0A2M8L5H1_9BACT</name>
<evidence type="ECO:0008006" key="4">
    <source>
        <dbReference type="Google" id="ProtNLM"/>
    </source>
</evidence>
<dbReference type="Proteomes" id="UP000229500">
    <property type="component" value="Unassembled WGS sequence"/>
</dbReference>
<organism evidence="2 3">
    <name type="scientific">Candidatus Shapirobacteria bacterium CG10_big_fil_rev_8_21_14_0_10_38_14</name>
    <dbReference type="NCBI Taxonomy" id="1974483"/>
    <lineage>
        <taxon>Bacteria</taxon>
        <taxon>Candidatus Shapironibacteriota</taxon>
    </lineage>
</organism>
<sequence>MDPVLLSLLKVLFLLPIFLLLSILVFYIPGSLLTNKAKVNLRDDEKIILSTSLGLIIFLLTAISMALLKIRFLVPFIYLGFTLYALYKFKNENFLPFARIFKQKLLMLFLFFGTLIEGFINFPSSFAYKAGHLYWSSQGHDGLWHIAIIETIKKSLPPYNPLFAGEKLFNYHYFSDVVIAEFNRLFPFFTSLDLYFRYFSFLISFLIGLAAYSLLTTWTKNKLIGFLGIFFTYFVGSFGYMILAIQGRGFFGGETIFWAAQGNTIIGNPPHAFCYVLVPTFLLAFYYFLKQKTRLLFLICLLLSGFLAGFKVSAGFVVLAGLLATSVFSLILKKEREIILLTIISGLTNFLTIKSITRGAVSFLIFEPWWFIRTMIVVSDRVNWIDLELRRQFYLAKGGFRATLRIIEFETIAFFLFLIGNLGMRVIGFWEIFKSFWKKTVFKDPVFSTIFFAMLTAFLIPLFFIQKGVVYNLIQFMQYF</sequence>
<feature type="transmembrane region" description="Helical" evidence="1">
    <location>
        <begin position="47"/>
        <end position="64"/>
    </location>
</feature>
<keyword evidence="1" id="KW-1133">Transmembrane helix</keyword>
<feature type="transmembrane region" description="Helical" evidence="1">
    <location>
        <begin position="265"/>
        <end position="288"/>
    </location>
</feature>
<feature type="transmembrane region" description="Helical" evidence="1">
    <location>
        <begin position="339"/>
        <end position="366"/>
    </location>
</feature>
<feature type="non-terminal residue" evidence="2">
    <location>
        <position position="480"/>
    </location>
</feature>
<dbReference type="AlphaFoldDB" id="A0A2M8L5H1"/>
<comment type="caution">
    <text evidence="2">The sequence shown here is derived from an EMBL/GenBank/DDBJ whole genome shotgun (WGS) entry which is preliminary data.</text>
</comment>
<evidence type="ECO:0000256" key="1">
    <source>
        <dbReference type="SAM" id="Phobius"/>
    </source>
</evidence>
<feature type="transmembrane region" description="Helical" evidence="1">
    <location>
        <begin position="412"/>
        <end position="433"/>
    </location>
</feature>
<evidence type="ECO:0000313" key="3">
    <source>
        <dbReference type="Proteomes" id="UP000229500"/>
    </source>
</evidence>
<feature type="transmembrane region" description="Helical" evidence="1">
    <location>
        <begin position="108"/>
        <end position="128"/>
    </location>
</feature>
<proteinExistence type="predicted"/>
<keyword evidence="1" id="KW-0812">Transmembrane</keyword>